<organism evidence="1 2">
    <name type="scientific">Novipirellula herctigrandis</name>
    <dbReference type="NCBI Taxonomy" id="2527986"/>
    <lineage>
        <taxon>Bacteria</taxon>
        <taxon>Pseudomonadati</taxon>
        <taxon>Planctomycetota</taxon>
        <taxon>Planctomycetia</taxon>
        <taxon>Pirellulales</taxon>
        <taxon>Pirellulaceae</taxon>
        <taxon>Novipirellula</taxon>
    </lineage>
</organism>
<gene>
    <name evidence="1" type="ORF">CA13_29370</name>
</gene>
<dbReference type="SUPFAM" id="SSF53474">
    <property type="entry name" value="alpha/beta-Hydrolases"/>
    <property type="match status" value="1"/>
</dbReference>
<dbReference type="AlphaFoldDB" id="A0A5C5Z2D9"/>
<evidence type="ECO:0008006" key="3">
    <source>
        <dbReference type="Google" id="ProtNLM"/>
    </source>
</evidence>
<dbReference type="EMBL" id="SJPJ01000001">
    <property type="protein sequence ID" value="TWT81484.1"/>
    <property type="molecule type" value="Genomic_DNA"/>
</dbReference>
<comment type="caution">
    <text evidence="1">The sequence shown here is derived from an EMBL/GenBank/DDBJ whole genome shotgun (WGS) entry which is preliminary data.</text>
</comment>
<dbReference type="OrthoDB" id="9815425at2"/>
<keyword evidence="2" id="KW-1185">Reference proteome</keyword>
<reference evidence="1 2" key="1">
    <citation type="submission" date="2019-02" db="EMBL/GenBank/DDBJ databases">
        <title>Deep-cultivation of Planctomycetes and their phenomic and genomic characterization uncovers novel biology.</title>
        <authorList>
            <person name="Wiegand S."/>
            <person name="Jogler M."/>
            <person name="Boedeker C."/>
            <person name="Pinto D."/>
            <person name="Vollmers J."/>
            <person name="Rivas-Marin E."/>
            <person name="Kohn T."/>
            <person name="Peeters S.H."/>
            <person name="Heuer A."/>
            <person name="Rast P."/>
            <person name="Oberbeckmann S."/>
            <person name="Bunk B."/>
            <person name="Jeske O."/>
            <person name="Meyerdierks A."/>
            <person name="Storesund J.E."/>
            <person name="Kallscheuer N."/>
            <person name="Luecker S."/>
            <person name="Lage O.M."/>
            <person name="Pohl T."/>
            <person name="Merkel B.J."/>
            <person name="Hornburger P."/>
            <person name="Mueller R.-W."/>
            <person name="Bruemmer F."/>
            <person name="Labrenz M."/>
            <person name="Spormann A.M."/>
            <person name="Op Den Camp H."/>
            <person name="Overmann J."/>
            <person name="Amann R."/>
            <person name="Jetten M.S.M."/>
            <person name="Mascher T."/>
            <person name="Medema M.H."/>
            <person name="Devos D.P."/>
            <person name="Kaster A.-K."/>
            <person name="Ovreas L."/>
            <person name="Rohde M."/>
            <person name="Galperin M.Y."/>
            <person name="Jogler C."/>
        </authorList>
    </citation>
    <scope>NUCLEOTIDE SEQUENCE [LARGE SCALE GENOMIC DNA]</scope>
    <source>
        <strain evidence="1 2">CA13</strain>
    </source>
</reference>
<protein>
    <recommendedName>
        <fullName evidence="3">Dienelactone hydrolase domain-containing protein</fullName>
    </recommendedName>
</protein>
<sequence>MLVALEICFHCRTVFARNAIGLLLSDTIRMHRALRKAKAQADLHVYEGQSHGDYISATLADAPESRDAQKEVARFFDKHLAR</sequence>
<dbReference type="Gene3D" id="3.40.50.1820">
    <property type="entry name" value="alpha/beta hydrolase"/>
    <property type="match status" value="1"/>
</dbReference>
<accession>A0A5C5Z2D9</accession>
<proteinExistence type="predicted"/>
<name>A0A5C5Z2D9_9BACT</name>
<dbReference type="InterPro" id="IPR029058">
    <property type="entry name" value="AB_hydrolase_fold"/>
</dbReference>
<dbReference type="Proteomes" id="UP000315010">
    <property type="component" value="Unassembled WGS sequence"/>
</dbReference>
<evidence type="ECO:0000313" key="1">
    <source>
        <dbReference type="EMBL" id="TWT81484.1"/>
    </source>
</evidence>
<evidence type="ECO:0000313" key="2">
    <source>
        <dbReference type="Proteomes" id="UP000315010"/>
    </source>
</evidence>